<name>D7KER7_ARALL</name>
<dbReference type="HOGENOM" id="CLU_1477103_0_0_1"/>
<dbReference type="Gramene" id="scaffold_103350.1">
    <property type="protein sequence ID" value="scaffold_103350.1"/>
    <property type="gene ID" value="scaffold_103350.1"/>
</dbReference>
<accession>D7KER7</accession>
<evidence type="ECO:0000313" key="1">
    <source>
        <dbReference type="EMBL" id="EFH67115.1"/>
    </source>
</evidence>
<gene>
    <name evidence="1" type="ORF">ARALYDRAFT_890556</name>
</gene>
<keyword evidence="2" id="KW-1185">Reference proteome</keyword>
<dbReference type="AlphaFoldDB" id="D7KER7"/>
<proteinExistence type="predicted"/>
<evidence type="ECO:0000313" key="2">
    <source>
        <dbReference type="Proteomes" id="UP000008694"/>
    </source>
</evidence>
<sequence>MISCSGVCERSLAVADIYAHRRNGKVLRGEQTAKVSNKRRAPSDYLFETVELLCSSCVKCGFRDISCGCNCLLVIVEAKYLALVAALPPCKSTFSVQSKLFLSARLYTRVQIYRCWRYVLRCFRCISSLMGRRLGKVVVMSTVNQCYTSFRCSSSRSYPLIREIFPNHVKVYTFIFAQNDAIS</sequence>
<protein>
    <submittedName>
        <fullName evidence="1">Predicted protein</fullName>
    </submittedName>
</protein>
<dbReference type="Proteomes" id="UP000008694">
    <property type="component" value="Unassembled WGS sequence"/>
</dbReference>
<dbReference type="EMBL" id="GL348713">
    <property type="protein sequence ID" value="EFH67115.1"/>
    <property type="molecule type" value="Genomic_DNA"/>
</dbReference>
<organism evidence="2">
    <name type="scientific">Arabidopsis lyrata subsp. lyrata</name>
    <name type="common">Lyre-leaved rock-cress</name>
    <dbReference type="NCBI Taxonomy" id="81972"/>
    <lineage>
        <taxon>Eukaryota</taxon>
        <taxon>Viridiplantae</taxon>
        <taxon>Streptophyta</taxon>
        <taxon>Embryophyta</taxon>
        <taxon>Tracheophyta</taxon>
        <taxon>Spermatophyta</taxon>
        <taxon>Magnoliopsida</taxon>
        <taxon>eudicotyledons</taxon>
        <taxon>Gunneridae</taxon>
        <taxon>Pentapetalae</taxon>
        <taxon>rosids</taxon>
        <taxon>malvids</taxon>
        <taxon>Brassicales</taxon>
        <taxon>Brassicaceae</taxon>
        <taxon>Camelineae</taxon>
        <taxon>Arabidopsis</taxon>
    </lineage>
</organism>
<reference evidence="2" key="1">
    <citation type="journal article" date="2011" name="Nat. Genet.">
        <title>The Arabidopsis lyrata genome sequence and the basis of rapid genome size change.</title>
        <authorList>
            <person name="Hu T.T."/>
            <person name="Pattyn P."/>
            <person name="Bakker E.G."/>
            <person name="Cao J."/>
            <person name="Cheng J.-F."/>
            <person name="Clark R.M."/>
            <person name="Fahlgren N."/>
            <person name="Fawcett J.A."/>
            <person name="Grimwood J."/>
            <person name="Gundlach H."/>
            <person name="Haberer G."/>
            <person name="Hollister J.D."/>
            <person name="Ossowski S."/>
            <person name="Ottilar R.P."/>
            <person name="Salamov A.A."/>
            <person name="Schneeberger K."/>
            <person name="Spannagl M."/>
            <person name="Wang X."/>
            <person name="Yang L."/>
            <person name="Nasrallah M.E."/>
            <person name="Bergelson J."/>
            <person name="Carrington J.C."/>
            <person name="Gaut B.S."/>
            <person name="Schmutz J."/>
            <person name="Mayer K.F.X."/>
            <person name="Van de Peer Y."/>
            <person name="Grigoriev I.V."/>
            <person name="Nordborg M."/>
            <person name="Weigel D."/>
            <person name="Guo Y.-L."/>
        </authorList>
    </citation>
    <scope>NUCLEOTIDE SEQUENCE [LARGE SCALE GENOMIC DNA]</scope>
    <source>
        <strain evidence="2">cv. MN47</strain>
    </source>
</reference>